<protein>
    <submittedName>
        <fullName evidence="1">Uncharacterized protein</fullName>
    </submittedName>
</protein>
<reference evidence="1" key="1">
    <citation type="submission" date="2020-10" db="EMBL/GenBank/DDBJ databases">
        <authorList>
            <person name="Gilroy R."/>
        </authorList>
    </citation>
    <scope>NUCLEOTIDE SEQUENCE</scope>
    <source>
        <strain evidence="1">14700</strain>
    </source>
</reference>
<name>A0A9D9IC33_9SPIO</name>
<reference evidence="1" key="2">
    <citation type="journal article" date="2021" name="PeerJ">
        <title>Extensive microbial diversity within the chicken gut microbiome revealed by metagenomics and culture.</title>
        <authorList>
            <person name="Gilroy R."/>
            <person name="Ravi A."/>
            <person name="Getino M."/>
            <person name="Pursley I."/>
            <person name="Horton D.L."/>
            <person name="Alikhan N.F."/>
            <person name="Baker D."/>
            <person name="Gharbi K."/>
            <person name="Hall N."/>
            <person name="Watson M."/>
            <person name="Adriaenssens E.M."/>
            <person name="Foster-Nyarko E."/>
            <person name="Jarju S."/>
            <person name="Secka A."/>
            <person name="Antonio M."/>
            <person name="Oren A."/>
            <person name="Chaudhuri R.R."/>
            <person name="La Ragione R."/>
            <person name="Hildebrand F."/>
            <person name="Pallen M.J."/>
        </authorList>
    </citation>
    <scope>NUCLEOTIDE SEQUENCE</scope>
    <source>
        <strain evidence="1">14700</strain>
    </source>
</reference>
<evidence type="ECO:0000313" key="1">
    <source>
        <dbReference type="EMBL" id="MBO8469491.1"/>
    </source>
</evidence>
<gene>
    <name evidence="1" type="ORF">IAA72_06885</name>
</gene>
<sequence length="186" mass="20607">MIAIIGEMIPSFRKDGNGYVFSYTGIGYEWVEKLRRRGEKVLFLSPIPRGSIGKKICDELTEMGVFYDPDMLVSVNPPVKIDDEYIIRSSSMFTIDTEKLTDVFSYFSDIKSVVVSSAVLSANPSASAVLDALSFLSPLPEIVVDKSLPEGEIVNNDILERTLNGFRAIPGCLITDDKEEILNKIS</sequence>
<dbReference type="Proteomes" id="UP000810292">
    <property type="component" value="Unassembled WGS sequence"/>
</dbReference>
<proteinExistence type="predicted"/>
<accession>A0A9D9IC33</accession>
<dbReference type="AlphaFoldDB" id="A0A9D9IC33"/>
<dbReference type="EMBL" id="JADIMF010000109">
    <property type="protein sequence ID" value="MBO8469491.1"/>
    <property type="molecule type" value="Genomic_DNA"/>
</dbReference>
<evidence type="ECO:0000313" key="2">
    <source>
        <dbReference type="Proteomes" id="UP000810292"/>
    </source>
</evidence>
<comment type="caution">
    <text evidence="1">The sequence shown here is derived from an EMBL/GenBank/DDBJ whole genome shotgun (WGS) entry which is preliminary data.</text>
</comment>
<organism evidence="1 2">
    <name type="scientific">Candidatus Ornithospirochaeta stercoravium</name>
    <dbReference type="NCBI Taxonomy" id="2840897"/>
    <lineage>
        <taxon>Bacteria</taxon>
        <taxon>Pseudomonadati</taxon>
        <taxon>Spirochaetota</taxon>
        <taxon>Spirochaetia</taxon>
        <taxon>Spirochaetales</taxon>
        <taxon>Spirochaetaceae</taxon>
        <taxon>Spirochaetaceae incertae sedis</taxon>
        <taxon>Candidatus Ornithospirochaeta</taxon>
    </lineage>
</organism>